<reference evidence="8 9" key="1">
    <citation type="submission" date="2018-04" db="EMBL/GenBank/DDBJ databases">
        <title>Pedobacter chongqingensis sp. nov., isolated from a rottenly hemp rope.</title>
        <authorList>
            <person name="Cai Y."/>
        </authorList>
    </citation>
    <scope>NUCLEOTIDE SEQUENCE [LARGE SCALE GENOMIC DNA]</scope>
    <source>
        <strain evidence="8 9">FJ4-8</strain>
    </source>
</reference>
<evidence type="ECO:0000256" key="6">
    <source>
        <dbReference type="RuleBase" id="RU362079"/>
    </source>
</evidence>
<dbReference type="GO" id="GO:0004150">
    <property type="term" value="F:dihydroneopterin aldolase activity"/>
    <property type="evidence" value="ECO:0007669"/>
    <property type="project" value="UniProtKB-UniRule"/>
</dbReference>
<dbReference type="EC" id="4.1.2.25" evidence="6"/>
<dbReference type="InterPro" id="IPR006157">
    <property type="entry name" value="FolB_dom"/>
</dbReference>
<dbReference type="SUPFAM" id="SSF55620">
    <property type="entry name" value="Tetrahydrobiopterin biosynthesis enzymes-like"/>
    <property type="match status" value="1"/>
</dbReference>
<dbReference type="NCBIfam" id="TIGR00526">
    <property type="entry name" value="folB_dom"/>
    <property type="match status" value="1"/>
</dbReference>
<dbReference type="RefSeq" id="WP_109414370.1">
    <property type="nucleotide sequence ID" value="NZ_QEAS01000002.1"/>
</dbReference>
<comment type="catalytic activity">
    <reaction evidence="1 6">
        <text>7,8-dihydroneopterin = 6-hydroxymethyl-7,8-dihydropterin + glycolaldehyde</text>
        <dbReference type="Rhea" id="RHEA:10540"/>
        <dbReference type="ChEBI" id="CHEBI:17001"/>
        <dbReference type="ChEBI" id="CHEBI:17071"/>
        <dbReference type="ChEBI" id="CHEBI:44841"/>
        <dbReference type="EC" id="4.1.2.25"/>
    </reaction>
</comment>
<gene>
    <name evidence="8" type="primary">folB</name>
    <name evidence="8" type="ORF">DDR33_03500</name>
</gene>
<name>A0A2U2PL07_9SPHI</name>
<evidence type="ECO:0000259" key="7">
    <source>
        <dbReference type="SMART" id="SM00905"/>
    </source>
</evidence>
<dbReference type="Pfam" id="PF02152">
    <property type="entry name" value="FolB"/>
    <property type="match status" value="1"/>
</dbReference>
<keyword evidence="4 6" id="KW-0289">Folate biosynthesis</keyword>
<dbReference type="InterPro" id="IPR006156">
    <property type="entry name" value="Dihydroneopterin_aldolase"/>
</dbReference>
<feature type="domain" description="Dihydroneopterin aldolase/epimerase" evidence="7">
    <location>
        <begin position="7"/>
        <end position="118"/>
    </location>
</feature>
<evidence type="ECO:0000256" key="1">
    <source>
        <dbReference type="ARBA" id="ARBA00001353"/>
    </source>
</evidence>
<protein>
    <recommendedName>
        <fullName evidence="6">7,8-dihydroneopterin aldolase</fullName>
        <ecNumber evidence="6">4.1.2.25</ecNumber>
    </recommendedName>
</protein>
<proteinExistence type="inferred from homology"/>
<keyword evidence="9" id="KW-1185">Reference proteome</keyword>
<dbReference type="PANTHER" id="PTHR42844:SF1">
    <property type="entry name" value="DIHYDRONEOPTERIN ALDOLASE 1-RELATED"/>
    <property type="match status" value="1"/>
</dbReference>
<accession>A0A2U2PL07</accession>
<dbReference type="GO" id="GO:0005737">
    <property type="term" value="C:cytoplasm"/>
    <property type="evidence" value="ECO:0007669"/>
    <property type="project" value="TreeGrafter"/>
</dbReference>
<dbReference type="AlphaFoldDB" id="A0A2U2PL07"/>
<keyword evidence="5 6" id="KW-0456">Lyase</keyword>
<dbReference type="PANTHER" id="PTHR42844">
    <property type="entry name" value="DIHYDRONEOPTERIN ALDOLASE 1-RELATED"/>
    <property type="match status" value="1"/>
</dbReference>
<evidence type="ECO:0000313" key="8">
    <source>
        <dbReference type="EMBL" id="PWG82093.1"/>
    </source>
</evidence>
<comment type="caution">
    <text evidence="8">The sequence shown here is derived from an EMBL/GenBank/DDBJ whole genome shotgun (WGS) entry which is preliminary data.</text>
</comment>
<evidence type="ECO:0000256" key="3">
    <source>
        <dbReference type="ARBA" id="ARBA00005708"/>
    </source>
</evidence>
<dbReference type="InterPro" id="IPR043133">
    <property type="entry name" value="GTP-CH-I_C/QueF"/>
</dbReference>
<dbReference type="SMART" id="SM00905">
    <property type="entry name" value="FolB"/>
    <property type="match status" value="1"/>
</dbReference>
<comment type="similarity">
    <text evidence="3 6">Belongs to the DHNA family.</text>
</comment>
<evidence type="ECO:0000313" key="9">
    <source>
        <dbReference type="Proteomes" id="UP000245647"/>
    </source>
</evidence>
<dbReference type="UniPathway" id="UPA00077">
    <property type="reaction ID" value="UER00154"/>
</dbReference>
<sequence length="121" mass="14159">MALRKKIGLEGIRFFAFHGFYPEEQVLGNEFMVDIITEMQVVHDGNDELEDTVNYEKLYEIAESEMKNTRKLLETVALSIIERIKELFPDIDTIRVSIRKMRLPLSGEINNSLVEFNYTRT</sequence>
<dbReference type="EMBL" id="QEAS01000002">
    <property type="protein sequence ID" value="PWG82093.1"/>
    <property type="molecule type" value="Genomic_DNA"/>
</dbReference>
<dbReference type="Gene3D" id="3.30.1130.10">
    <property type="match status" value="1"/>
</dbReference>
<dbReference type="GO" id="GO:0046656">
    <property type="term" value="P:folic acid biosynthetic process"/>
    <property type="evidence" value="ECO:0007669"/>
    <property type="project" value="UniProtKB-UniRule"/>
</dbReference>
<dbReference type="NCBIfam" id="TIGR00525">
    <property type="entry name" value="folB"/>
    <property type="match status" value="1"/>
</dbReference>
<evidence type="ECO:0000256" key="4">
    <source>
        <dbReference type="ARBA" id="ARBA00022909"/>
    </source>
</evidence>
<dbReference type="Proteomes" id="UP000245647">
    <property type="component" value="Unassembled WGS sequence"/>
</dbReference>
<evidence type="ECO:0000256" key="5">
    <source>
        <dbReference type="ARBA" id="ARBA00023239"/>
    </source>
</evidence>
<comment type="pathway">
    <text evidence="2 6">Cofactor biosynthesis; tetrahydrofolate biosynthesis; 2-amino-4-hydroxy-6-hydroxymethyl-7,8-dihydropteridine diphosphate from 7,8-dihydroneopterin triphosphate: step 3/4.</text>
</comment>
<dbReference type="GO" id="GO:0046654">
    <property type="term" value="P:tetrahydrofolate biosynthetic process"/>
    <property type="evidence" value="ECO:0007669"/>
    <property type="project" value="UniProtKB-UniRule"/>
</dbReference>
<comment type="function">
    <text evidence="6">Catalyzes the conversion of 7,8-dihydroneopterin to 6-hydroxymethyl-7,8-dihydropterin.</text>
</comment>
<organism evidence="8 9">
    <name type="scientific">Pararcticibacter amylolyticus</name>
    <dbReference type="NCBI Taxonomy" id="2173175"/>
    <lineage>
        <taxon>Bacteria</taxon>
        <taxon>Pseudomonadati</taxon>
        <taxon>Bacteroidota</taxon>
        <taxon>Sphingobacteriia</taxon>
        <taxon>Sphingobacteriales</taxon>
        <taxon>Sphingobacteriaceae</taxon>
        <taxon>Pararcticibacter</taxon>
    </lineage>
</organism>
<evidence type="ECO:0000256" key="2">
    <source>
        <dbReference type="ARBA" id="ARBA00005013"/>
    </source>
</evidence>
<dbReference type="OrthoDB" id="9803748at2"/>